<dbReference type="InterPro" id="IPR031165">
    <property type="entry name" value="GNAT_YJDJ"/>
</dbReference>
<evidence type="ECO:0000259" key="1">
    <source>
        <dbReference type="PROSITE" id="PS51729"/>
    </source>
</evidence>
<evidence type="ECO:0000313" key="3">
    <source>
        <dbReference type="Proteomes" id="UP001183817"/>
    </source>
</evidence>
<feature type="domain" description="N-acetyltransferase" evidence="1">
    <location>
        <begin position="7"/>
        <end position="97"/>
    </location>
</feature>
<organism evidence="2 3">
    <name type="scientific">Paeniglutamicibacter sulfureus</name>
    <dbReference type="NCBI Taxonomy" id="43666"/>
    <lineage>
        <taxon>Bacteria</taxon>
        <taxon>Bacillati</taxon>
        <taxon>Actinomycetota</taxon>
        <taxon>Actinomycetes</taxon>
        <taxon>Micrococcales</taxon>
        <taxon>Micrococcaceae</taxon>
        <taxon>Paeniglutamicibacter</taxon>
    </lineage>
</organism>
<dbReference type="Pfam" id="PF14542">
    <property type="entry name" value="Acetyltransf_CG"/>
    <property type="match status" value="1"/>
</dbReference>
<name>A0ABU2BIQ5_9MICC</name>
<dbReference type="PROSITE" id="PS51729">
    <property type="entry name" value="GNAT_YJDJ"/>
    <property type="match status" value="1"/>
</dbReference>
<dbReference type="Gene3D" id="3.40.630.30">
    <property type="match status" value="1"/>
</dbReference>
<dbReference type="RefSeq" id="WP_302263663.1">
    <property type="nucleotide sequence ID" value="NZ_BAAAWO010000001.1"/>
</dbReference>
<proteinExistence type="predicted"/>
<dbReference type="PANTHER" id="PTHR31435:SF10">
    <property type="entry name" value="BSR4717 PROTEIN"/>
    <property type="match status" value="1"/>
</dbReference>
<protein>
    <submittedName>
        <fullName evidence="2">GNAT family acetyltransferase</fullName>
    </submittedName>
</protein>
<accession>A0ABU2BIQ5</accession>
<dbReference type="SUPFAM" id="SSF55729">
    <property type="entry name" value="Acyl-CoA N-acyltransferases (Nat)"/>
    <property type="match status" value="1"/>
</dbReference>
<evidence type="ECO:0000313" key="2">
    <source>
        <dbReference type="EMBL" id="MDR7358523.1"/>
    </source>
</evidence>
<comment type="caution">
    <text evidence="2">The sequence shown here is derived from an EMBL/GenBank/DDBJ whole genome shotgun (WGS) entry which is preliminary data.</text>
</comment>
<dbReference type="Proteomes" id="UP001183817">
    <property type="component" value="Unassembled WGS sequence"/>
</dbReference>
<dbReference type="PANTHER" id="PTHR31435">
    <property type="entry name" value="PROTEIN NATD1"/>
    <property type="match status" value="1"/>
</dbReference>
<keyword evidence="3" id="KW-1185">Reference proteome</keyword>
<dbReference type="EMBL" id="JAVDYI010000001">
    <property type="protein sequence ID" value="MDR7358523.1"/>
    <property type="molecule type" value="Genomic_DNA"/>
</dbReference>
<dbReference type="InterPro" id="IPR045057">
    <property type="entry name" value="Gcn5-rel_NAT"/>
</dbReference>
<gene>
    <name evidence="2" type="ORF">J2S64_002214</name>
</gene>
<sequence>MSEIHVEHRPERSRYALLDGETAIGAAHYRELETAGGVERVFFHTVVDESYAGQGLAGKLASAALSDTVEQGHKIVPVCPYIKVYLTKHHEFDAELVKPTPEHLAILPKA</sequence>
<dbReference type="InterPro" id="IPR016181">
    <property type="entry name" value="Acyl_CoA_acyltransferase"/>
</dbReference>
<reference evidence="2 3" key="1">
    <citation type="submission" date="2023-07" db="EMBL/GenBank/DDBJ databases">
        <title>Sequencing the genomes of 1000 actinobacteria strains.</title>
        <authorList>
            <person name="Klenk H.-P."/>
        </authorList>
    </citation>
    <scope>NUCLEOTIDE SEQUENCE [LARGE SCALE GENOMIC DNA]</scope>
    <source>
        <strain evidence="2 3">DSM 20167</strain>
    </source>
</reference>